<dbReference type="Pfam" id="PF04007">
    <property type="entry name" value="DUF354"/>
    <property type="match status" value="1"/>
</dbReference>
<evidence type="ECO:0008006" key="3">
    <source>
        <dbReference type="Google" id="ProtNLM"/>
    </source>
</evidence>
<protein>
    <recommendedName>
        <fullName evidence="3">DUF354 domain-containing protein</fullName>
    </recommendedName>
</protein>
<reference evidence="1 2" key="1">
    <citation type="submission" date="2014-07" db="EMBL/GenBank/DDBJ databases">
        <title>Methanogenic archaea and the global carbon cycle.</title>
        <authorList>
            <person name="Henriksen J.R."/>
            <person name="Luke J."/>
            <person name="Reinhart S."/>
            <person name="Benedict M.N."/>
            <person name="Youngblut N.D."/>
            <person name="Metcalf M.E."/>
            <person name="Whitaker R.J."/>
            <person name="Metcalf W.W."/>
        </authorList>
    </citation>
    <scope>NUCLEOTIDE SEQUENCE [LARGE SCALE GENOMIC DNA]</scope>
    <source>
        <strain evidence="1 2">S-6</strain>
    </source>
</reference>
<dbReference type="PIRSF" id="PIRSF005357">
    <property type="entry name" value="UCP005357"/>
    <property type="match status" value="1"/>
</dbReference>
<dbReference type="PANTHER" id="PTHR39662:SF1">
    <property type="entry name" value="DUF354 DOMAIN-CONTAINING PROTEIN"/>
    <property type="match status" value="1"/>
</dbReference>
<dbReference type="InterPro" id="IPR007152">
    <property type="entry name" value="DUF354"/>
</dbReference>
<dbReference type="AlphaFoldDB" id="A0A0E3RGR8"/>
<evidence type="ECO:0000313" key="2">
    <source>
        <dbReference type="Proteomes" id="UP000033097"/>
    </source>
</evidence>
<dbReference type="RefSeq" id="WP_048046263.1">
    <property type="nucleotide sequence ID" value="NZ_CP009512.1"/>
</dbReference>
<sequence length="379" mass="43521">MIIAFFINTPAQAHLMKNIIKKLESKDHKVLILAREYGETVNLLEHFKFNYFIYTNVSNCGKYRKICNLPFSVFNSYNFLRKYKPDLLVGAGLECVYTALPLNSKCILFSDSMPINESIYVKTQFLLCKPFMDTIITPDAVVTPGSSNKSLGSKHIKINSYKELAYLHPNNFVPDDSIYKLLGLDKDEEFVLLRFNAFDSVHDFGGVTGFSVDDKRELVNKLSKHAKVFISSELVLPPDLKKYLLDVPKYRIHDVLNYAKLVVADTGTMVTEAAVLGTPAIRFSSNAGNKDLGIFVELSNKYDLIYTYDDPEMAITKAVELIRRQNLKNEWKSKKEVLLNDKIDLSLFVEWFIEEFPRSFDECLFKNELQMCDNTCEYF</sequence>
<dbReference type="KEGG" id="mmj:MSMAS_0128"/>
<dbReference type="SUPFAM" id="SSF53756">
    <property type="entry name" value="UDP-Glycosyltransferase/glycogen phosphorylase"/>
    <property type="match status" value="1"/>
</dbReference>
<name>A0A0E3RGR8_METMZ</name>
<evidence type="ECO:0000313" key="1">
    <source>
        <dbReference type="EMBL" id="AKB63324.1"/>
    </source>
</evidence>
<accession>A0A0E3RGR8</accession>
<dbReference type="STRING" id="213585.MSMAS_0128"/>
<dbReference type="PANTHER" id="PTHR39662">
    <property type="entry name" value="DUF354 DOMAIN-CONTAINING PROTEIN-RELATED"/>
    <property type="match status" value="1"/>
</dbReference>
<proteinExistence type="predicted"/>
<dbReference type="PATRIC" id="fig|213585.10.peg.151"/>
<dbReference type="Proteomes" id="UP000033097">
    <property type="component" value="Chromosome"/>
</dbReference>
<gene>
    <name evidence="1" type="ORF">MSMAS_0128</name>
</gene>
<dbReference type="GeneID" id="24837710"/>
<dbReference type="HOGENOM" id="CLU_064233_0_0_2"/>
<dbReference type="EMBL" id="CP009512">
    <property type="protein sequence ID" value="AKB63324.1"/>
    <property type="molecule type" value="Genomic_DNA"/>
</dbReference>
<organism evidence="1 2">
    <name type="scientific">Methanosarcina mazei S-6</name>
    <dbReference type="NCBI Taxonomy" id="213585"/>
    <lineage>
        <taxon>Archaea</taxon>
        <taxon>Methanobacteriati</taxon>
        <taxon>Methanobacteriota</taxon>
        <taxon>Stenosarchaea group</taxon>
        <taxon>Methanomicrobia</taxon>
        <taxon>Methanosarcinales</taxon>
        <taxon>Methanosarcinaceae</taxon>
        <taxon>Methanosarcina</taxon>
    </lineage>
</organism>